<reference evidence="13" key="1">
    <citation type="submission" date="2022-01" db="EMBL/GenBank/DDBJ databases">
        <title>Genome Sequence Resource for Two Populations of Ditylenchus destructor, the Migratory Endoparasitic Phytonematode.</title>
        <authorList>
            <person name="Zhang H."/>
            <person name="Lin R."/>
            <person name="Xie B."/>
        </authorList>
    </citation>
    <scope>NUCLEOTIDE SEQUENCE</scope>
    <source>
        <strain evidence="13">BazhouSP</strain>
    </source>
</reference>
<keyword evidence="6 9" id="KW-0238">DNA-binding</keyword>
<organism evidence="13 14">
    <name type="scientific">Ditylenchus destructor</name>
    <dbReference type="NCBI Taxonomy" id="166010"/>
    <lineage>
        <taxon>Eukaryota</taxon>
        <taxon>Metazoa</taxon>
        <taxon>Ecdysozoa</taxon>
        <taxon>Nematoda</taxon>
        <taxon>Chromadorea</taxon>
        <taxon>Rhabditida</taxon>
        <taxon>Tylenchina</taxon>
        <taxon>Tylenchomorpha</taxon>
        <taxon>Sphaerularioidea</taxon>
        <taxon>Anguinidae</taxon>
        <taxon>Anguininae</taxon>
        <taxon>Ditylenchus</taxon>
    </lineage>
</organism>
<comment type="similarity">
    <text evidence="3 9">Belongs to the histone H2A family.</text>
</comment>
<dbReference type="EMBL" id="JAKKPZ010000015">
    <property type="protein sequence ID" value="KAI1713604.1"/>
    <property type="molecule type" value="Genomic_DNA"/>
</dbReference>
<dbReference type="SUPFAM" id="SSF47113">
    <property type="entry name" value="Histone-fold"/>
    <property type="match status" value="1"/>
</dbReference>
<gene>
    <name evidence="13" type="ORF">DdX_09124</name>
</gene>
<keyword evidence="7 9" id="KW-0539">Nucleus</keyword>
<evidence type="ECO:0000256" key="6">
    <source>
        <dbReference type="ARBA" id="ARBA00023125"/>
    </source>
</evidence>
<comment type="subcellular location">
    <subcellularLocation>
        <location evidence="2">Chromosome</location>
    </subcellularLocation>
    <subcellularLocation>
        <location evidence="1 9">Nucleus</location>
    </subcellularLocation>
</comment>
<evidence type="ECO:0000313" key="13">
    <source>
        <dbReference type="EMBL" id="KAI1713604.1"/>
    </source>
</evidence>
<sequence length="137" mass="14983">MSTKSKNSDKASTKAKHVASDHAKSSKTQRAGLQFPVGRIHTRLRKGNYAKRIGAGAAVYMAAVMEYLAAEVFELASNAARDNKKTRINARHIQLAIRNDEELNKFLKHVTISEGGVLPNIQSVLLPKKKGSEPSES</sequence>
<evidence type="ECO:0000256" key="5">
    <source>
        <dbReference type="ARBA" id="ARBA00022499"/>
    </source>
</evidence>
<keyword evidence="14" id="KW-1185">Reference proteome</keyword>
<dbReference type="InterPro" id="IPR032454">
    <property type="entry name" value="Histone_H2A_C"/>
</dbReference>
<feature type="compositionally biased region" description="Basic and acidic residues" evidence="10">
    <location>
        <begin position="1"/>
        <end position="24"/>
    </location>
</feature>
<dbReference type="SMART" id="SM00414">
    <property type="entry name" value="H2A"/>
    <property type="match status" value="1"/>
</dbReference>
<dbReference type="AlphaFoldDB" id="A0AAD4N1I5"/>
<keyword evidence="8 9" id="KW-0544">Nucleosome core</keyword>
<feature type="region of interest" description="Disordered" evidence="10">
    <location>
        <begin position="1"/>
        <end position="34"/>
    </location>
</feature>
<dbReference type="InterPro" id="IPR009072">
    <property type="entry name" value="Histone-fold"/>
</dbReference>
<evidence type="ECO:0000256" key="7">
    <source>
        <dbReference type="ARBA" id="ARBA00023242"/>
    </source>
</evidence>
<dbReference type="GO" id="GO:0046982">
    <property type="term" value="F:protein heterodimerization activity"/>
    <property type="evidence" value="ECO:0007669"/>
    <property type="project" value="InterPro"/>
</dbReference>
<dbReference type="InterPro" id="IPR032458">
    <property type="entry name" value="Histone_H2A_CS"/>
</dbReference>
<dbReference type="FunFam" id="1.10.20.10:FF:000008">
    <property type="entry name" value="Histone H2A"/>
    <property type="match status" value="1"/>
</dbReference>
<dbReference type="Proteomes" id="UP001201812">
    <property type="component" value="Unassembled WGS sequence"/>
</dbReference>
<keyword evidence="4 9" id="KW-0158">Chromosome</keyword>
<evidence type="ECO:0000256" key="3">
    <source>
        <dbReference type="ARBA" id="ARBA00010691"/>
    </source>
</evidence>
<name>A0AAD4N1I5_9BILA</name>
<evidence type="ECO:0000259" key="11">
    <source>
        <dbReference type="Pfam" id="PF00125"/>
    </source>
</evidence>
<accession>A0AAD4N1I5</accession>
<evidence type="ECO:0000256" key="10">
    <source>
        <dbReference type="SAM" id="MobiDB-lite"/>
    </source>
</evidence>
<dbReference type="GO" id="GO:0000786">
    <property type="term" value="C:nucleosome"/>
    <property type="evidence" value="ECO:0007669"/>
    <property type="project" value="UniProtKB-KW"/>
</dbReference>
<dbReference type="InterPro" id="IPR002119">
    <property type="entry name" value="Histone_H2A"/>
</dbReference>
<dbReference type="GO" id="GO:0030527">
    <property type="term" value="F:structural constituent of chromatin"/>
    <property type="evidence" value="ECO:0007669"/>
    <property type="project" value="InterPro"/>
</dbReference>
<dbReference type="PRINTS" id="PR00620">
    <property type="entry name" value="HISTONEH2A"/>
</dbReference>
<comment type="subunit">
    <text evidence="9">The nucleosome is a histone octamer containing two molecules each of H2A, H2B, H3 and H4 assembled in one H3-H4 heterotetramer and two H2A-H2B heterodimers. The octamer wraps approximately 147 bp of DNA.</text>
</comment>
<dbReference type="Pfam" id="PF00125">
    <property type="entry name" value="Histone"/>
    <property type="match status" value="1"/>
</dbReference>
<evidence type="ECO:0000256" key="9">
    <source>
        <dbReference type="RuleBase" id="RU003767"/>
    </source>
</evidence>
<comment type="caution">
    <text evidence="13">The sequence shown here is derived from an EMBL/GenBank/DDBJ whole genome shotgun (WGS) entry which is preliminary data.</text>
</comment>
<dbReference type="GO" id="GO:0005634">
    <property type="term" value="C:nucleus"/>
    <property type="evidence" value="ECO:0007669"/>
    <property type="project" value="UniProtKB-SubCell"/>
</dbReference>
<evidence type="ECO:0000259" key="12">
    <source>
        <dbReference type="Pfam" id="PF16211"/>
    </source>
</evidence>
<feature type="domain" description="Histone H2A C-terminal" evidence="12">
    <location>
        <begin position="101"/>
        <end position="132"/>
    </location>
</feature>
<proteinExistence type="inferred from homology"/>
<evidence type="ECO:0000256" key="1">
    <source>
        <dbReference type="ARBA" id="ARBA00004123"/>
    </source>
</evidence>
<evidence type="ECO:0000313" key="14">
    <source>
        <dbReference type="Proteomes" id="UP001201812"/>
    </source>
</evidence>
<evidence type="ECO:0000256" key="4">
    <source>
        <dbReference type="ARBA" id="ARBA00022454"/>
    </source>
</evidence>
<evidence type="ECO:0000256" key="2">
    <source>
        <dbReference type="ARBA" id="ARBA00004286"/>
    </source>
</evidence>
<dbReference type="Gene3D" id="1.10.20.10">
    <property type="entry name" value="Histone, subunit A"/>
    <property type="match status" value="1"/>
</dbReference>
<keyword evidence="5" id="KW-1017">Isopeptide bond</keyword>
<protein>
    <recommendedName>
        <fullName evidence="9">Histone H2A</fullName>
    </recommendedName>
</protein>
<dbReference type="CDD" id="cd00074">
    <property type="entry name" value="HFD_H2A"/>
    <property type="match status" value="1"/>
</dbReference>
<dbReference type="PROSITE" id="PS00046">
    <property type="entry name" value="HISTONE_H2A"/>
    <property type="match status" value="1"/>
</dbReference>
<dbReference type="GO" id="GO:0003677">
    <property type="term" value="F:DNA binding"/>
    <property type="evidence" value="ECO:0007669"/>
    <property type="project" value="UniProtKB-KW"/>
</dbReference>
<evidence type="ECO:0000256" key="8">
    <source>
        <dbReference type="ARBA" id="ARBA00023269"/>
    </source>
</evidence>
<feature type="domain" description="Core Histone H2A/H2B/H3" evidence="11">
    <location>
        <begin position="21"/>
        <end position="98"/>
    </location>
</feature>
<dbReference type="PANTHER" id="PTHR23430">
    <property type="entry name" value="HISTONE H2A"/>
    <property type="match status" value="1"/>
</dbReference>
<dbReference type="Pfam" id="PF16211">
    <property type="entry name" value="Histone_H2A_C"/>
    <property type="match status" value="1"/>
</dbReference>
<dbReference type="InterPro" id="IPR007125">
    <property type="entry name" value="H2A/H2B/H3"/>
</dbReference>